<dbReference type="EMBL" id="JBHTEY010000001">
    <property type="protein sequence ID" value="MFC7612308.1"/>
    <property type="molecule type" value="Genomic_DNA"/>
</dbReference>
<organism evidence="1 4">
    <name type="scientific">Actinokineospora soli</name>
    <dbReference type="NCBI Taxonomy" id="1048753"/>
    <lineage>
        <taxon>Bacteria</taxon>
        <taxon>Bacillati</taxon>
        <taxon>Actinomycetota</taxon>
        <taxon>Actinomycetes</taxon>
        <taxon>Pseudonocardiales</taxon>
        <taxon>Pseudonocardiaceae</taxon>
        <taxon>Actinokineospora</taxon>
    </lineage>
</organism>
<reference evidence="4" key="2">
    <citation type="journal article" date="2019" name="Int. J. Syst. Evol. Microbiol.">
        <title>The Global Catalogue of Microorganisms (GCM) 10K type strain sequencing project: providing services to taxonomists for standard genome sequencing and annotation.</title>
        <authorList>
            <consortium name="The Broad Institute Genomics Platform"/>
            <consortium name="The Broad Institute Genome Sequencing Center for Infectious Disease"/>
            <person name="Wu L."/>
            <person name="Ma J."/>
        </authorList>
    </citation>
    <scope>NUCLEOTIDE SEQUENCE [LARGE SCALE GENOMIC DNA]</scope>
    <source>
        <strain evidence="4">JCM 17695</strain>
    </source>
</reference>
<evidence type="ECO:0000313" key="2">
    <source>
        <dbReference type="EMBL" id="MFC7612337.1"/>
    </source>
</evidence>
<reference evidence="1" key="1">
    <citation type="journal article" date="2014" name="Int. J. Syst. Evol. Microbiol.">
        <title>Complete genome of a new Firmicutes species belonging to the dominant human colonic microbiota ('Ruminococcus bicirculans') reveals two chromosomes and a selective capacity to utilize plant glucans.</title>
        <authorList>
            <consortium name="NISC Comparative Sequencing Program"/>
            <person name="Wegmann U."/>
            <person name="Louis P."/>
            <person name="Goesmann A."/>
            <person name="Henrissat B."/>
            <person name="Duncan S.H."/>
            <person name="Flint H.J."/>
        </authorList>
    </citation>
    <scope>NUCLEOTIDE SEQUENCE</scope>
    <source>
        <strain evidence="1">JCM 17695</strain>
    </source>
</reference>
<evidence type="ECO:0000313" key="4">
    <source>
        <dbReference type="Proteomes" id="UP001596512"/>
    </source>
</evidence>
<accession>A0ABW2TGC8</accession>
<reference evidence="1" key="3">
    <citation type="submission" date="2024-09" db="EMBL/GenBank/DDBJ databases">
        <authorList>
            <person name="Sun Q."/>
            <person name="Mori K."/>
        </authorList>
    </citation>
    <scope>NUCLEOTIDE SEQUENCE</scope>
    <source>
        <strain evidence="1">JCM 17695</strain>
    </source>
</reference>
<gene>
    <name evidence="1" type="ORF">ACFQV2_00105</name>
    <name evidence="2" type="ORF">ACFQV2_00255</name>
    <name evidence="3" type="ORF">ACFQV2_02295</name>
</gene>
<dbReference type="EMBL" id="JBHTEY010000004">
    <property type="protein sequence ID" value="MFC7612654.1"/>
    <property type="molecule type" value="Genomic_DNA"/>
</dbReference>
<evidence type="ECO:0000313" key="3">
    <source>
        <dbReference type="EMBL" id="MFC7612654.1"/>
    </source>
</evidence>
<sequence length="141" mass="15750">MRATIGCMELRGSDFDHIPAGNIRVPRVEFARVWHAAELRSDADPQDWALTGVVMTCRWIANATVRQPDGSWYSAPAPVTMRTGVVYEELIADELLQAERLDIQQPAWLANRPGWLDAVLSTFAWAWRRSGVPPVDVPAVP</sequence>
<comment type="caution">
    <text evidence="1">The sequence shown here is derived from an EMBL/GenBank/DDBJ whole genome shotgun (WGS) entry which is preliminary data.</text>
</comment>
<protein>
    <submittedName>
        <fullName evidence="1">Uncharacterized protein</fullName>
    </submittedName>
</protein>
<name>A0ABW2TGC8_9PSEU</name>
<evidence type="ECO:0000313" key="1">
    <source>
        <dbReference type="EMBL" id="MFC7612308.1"/>
    </source>
</evidence>
<dbReference type="Proteomes" id="UP001596512">
    <property type="component" value="Unassembled WGS sequence"/>
</dbReference>
<dbReference type="EMBL" id="JBHTEY010000001">
    <property type="protein sequence ID" value="MFC7612337.1"/>
    <property type="molecule type" value="Genomic_DNA"/>
</dbReference>
<proteinExistence type="predicted"/>
<keyword evidence="4" id="KW-1185">Reference proteome</keyword>